<dbReference type="Proteomes" id="UP001328107">
    <property type="component" value="Unassembled WGS sequence"/>
</dbReference>
<dbReference type="Gene3D" id="6.20.210.20">
    <property type="entry name" value="THAP domain"/>
    <property type="match status" value="1"/>
</dbReference>
<dbReference type="GO" id="GO:0003677">
    <property type="term" value="F:DNA binding"/>
    <property type="evidence" value="ECO:0007669"/>
    <property type="project" value="UniProtKB-UniRule"/>
</dbReference>
<keyword evidence="8" id="KW-1185">Reference proteome</keyword>
<evidence type="ECO:0000256" key="1">
    <source>
        <dbReference type="ARBA" id="ARBA00022723"/>
    </source>
</evidence>
<dbReference type="InterPro" id="IPR038441">
    <property type="entry name" value="THAP_Znf_sf"/>
</dbReference>
<keyword evidence="3" id="KW-0862">Zinc</keyword>
<dbReference type="EMBL" id="BTRK01000003">
    <property type="protein sequence ID" value="GMR43614.1"/>
    <property type="molecule type" value="Genomic_DNA"/>
</dbReference>
<protein>
    <recommendedName>
        <fullName evidence="6">THAP-type domain-containing protein</fullName>
    </recommendedName>
</protein>
<dbReference type="SMART" id="SM00980">
    <property type="entry name" value="THAP"/>
    <property type="match status" value="2"/>
</dbReference>
<dbReference type="PROSITE" id="PS50950">
    <property type="entry name" value="ZF_THAP"/>
    <property type="match status" value="2"/>
</dbReference>
<gene>
    <name evidence="7" type="ORF">PMAYCL1PPCAC_13809</name>
</gene>
<keyword evidence="4 5" id="KW-0238">DNA-binding</keyword>
<evidence type="ECO:0000256" key="4">
    <source>
        <dbReference type="ARBA" id="ARBA00023125"/>
    </source>
</evidence>
<feature type="non-terminal residue" evidence="7">
    <location>
        <position position="300"/>
    </location>
</feature>
<reference evidence="8" key="1">
    <citation type="submission" date="2022-10" db="EMBL/GenBank/DDBJ databases">
        <title>Genome assembly of Pristionchus species.</title>
        <authorList>
            <person name="Yoshida K."/>
            <person name="Sommer R.J."/>
        </authorList>
    </citation>
    <scope>NUCLEOTIDE SEQUENCE [LARGE SCALE GENOMIC DNA]</scope>
    <source>
        <strain evidence="8">RS5460</strain>
    </source>
</reference>
<dbReference type="AlphaFoldDB" id="A0AAN4ZPG2"/>
<evidence type="ECO:0000256" key="3">
    <source>
        <dbReference type="ARBA" id="ARBA00022833"/>
    </source>
</evidence>
<dbReference type="Pfam" id="PF05485">
    <property type="entry name" value="THAP"/>
    <property type="match status" value="1"/>
</dbReference>
<evidence type="ECO:0000313" key="7">
    <source>
        <dbReference type="EMBL" id="GMR43614.1"/>
    </source>
</evidence>
<dbReference type="InterPro" id="IPR006612">
    <property type="entry name" value="THAP_Znf"/>
</dbReference>
<evidence type="ECO:0000259" key="6">
    <source>
        <dbReference type="PROSITE" id="PS50950"/>
    </source>
</evidence>
<dbReference type="SUPFAM" id="SSF57716">
    <property type="entry name" value="Glucocorticoid receptor-like (DNA-binding domain)"/>
    <property type="match status" value="2"/>
</dbReference>
<evidence type="ECO:0000256" key="5">
    <source>
        <dbReference type="PROSITE-ProRule" id="PRU00309"/>
    </source>
</evidence>
<comment type="caution">
    <text evidence="7">The sequence shown here is derived from an EMBL/GenBank/DDBJ whole genome shotgun (WGS) entry which is preliminary data.</text>
</comment>
<accession>A0AAN4ZPG2</accession>
<evidence type="ECO:0000256" key="2">
    <source>
        <dbReference type="ARBA" id="ARBA00022771"/>
    </source>
</evidence>
<sequence length="300" mass="35076">DSITSSEIKEEVVEIKDEPFDDFPEIKLELPIADVSQIDTSNEIKEEEVEIKDEPVDEFADIKQEEPIVDMYCPSTGISRPLEQSTTIISSKSASKAIHLKCVVCQKVRNDSDMRQFTHDKKKRSQWVNALRSTPDGRRELMEVLNSWKNPYLCAGHFSPSDFYHYENRVFLRPNAIPSFENMESENEEEPFVKKLRMESVPKPMTMDRRKCVVCHLIRNRKEMHVFITEKKRRSRWVNAVRSTPEGRRILMEQLNTTIKSFLCASHFSPLDYYYTGGTKVLRFDAMLSFEVRCMHPQEP</sequence>
<feature type="domain" description="THAP-type" evidence="6">
    <location>
        <begin position="207"/>
        <end position="291"/>
    </location>
</feature>
<feature type="domain" description="THAP-type" evidence="6">
    <location>
        <begin position="98"/>
        <end position="181"/>
    </location>
</feature>
<proteinExistence type="predicted"/>
<name>A0AAN4ZPG2_9BILA</name>
<organism evidence="7 8">
    <name type="scientific">Pristionchus mayeri</name>
    <dbReference type="NCBI Taxonomy" id="1317129"/>
    <lineage>
        <taxon>Eukaryota</taxon>
        <taxon>Metazoa</taxon>
        <taxon>Ecdysozoa</taxon>
        <taxon>Nematoda</taxon>
        <taxon>Chromadorea</taxon>
        <taxon>Rhabditida</taxon>
        <taxon>Rhabditina</taxon>
        <taxon>Diplogasteromorpha</taxon>
        <taxon>Diplogasteroidea</taxon>
        <taxon>Neodiplogasteridae</taxon>
        <taxon>Pristionchus</taxon>
    </lineage>
</organism>
<keyword evidence="1" id="KW-0479">Metal-binding</keyword>
<evidence type="ECO:0000313" key="8">
    <source>
        <dbReference type="Proteomes" id="UP001328107"/>
    </source>
</evidence>
<keyword evidence="2 5" id="KW-0863">Zinc-finger</keyword>
<feature type="non-terminal residue" evidence="7">
    <location>
        <position position="1"/>
    </location>
</feature>
<dbReference type="GO" id="GO:0008270">
    <property type="term" value="F:zinc ion binding"/>
    <property type="evidence" value="ECO:0007669"/>
    <property type="project" value="UniProtKB-KW"/>
</dbReference>